<name>A0A137P510_CONC2</name>
<feature type="region of interest" description="Disordered" evidence="1">
    <location>
        <begin position="1"/>
        <end position="37"/>
    </location>
</feature>
<accession>A0A137P510</accession>
<keyword evidence="3" id="KW-1185">Reference proteome</keyword>
<evidence type="ECO:0000313" key="3">
    <source>
        <dbReference type="Proteomes" id="UP000070444"/>
    </source>
</evidence>
<evidence type="ECO:0000256" key="1">
    <source>
        <dbReference type="SAM" id="MobiDB-lite"/>
    </source>
</evidence>
<organism evidence="2 3">
    <name type="scientific">Conidiobolus coronatus (strain ATCC 28846 / CBS 209.66 / NRRL 28638)</name>
    <name type="common">Delacroixia coronata</name>
    <dbReference type="NCBI Taxonomy" id="796925"/>
    <lineage>
        <taxon>Eukaryota</taxon>
        <taxon>Fungi</taxon>
        <taxon>Fungi incertae sedis</taxon>
        <taxon>Zoopagomycota</taxon>
        <taxon>Entomophthoromycotina</taxon>
        <taxon>Entomophthoromycetes</taxon>
        <taxon>Entomophthorales</taxon>
        <taxon>Ancylistaceae</taxon>
        <taxon>Conidiobolus</taxon>
    </lineage>
</organism>
<protein>
    <submittedName>
        <fullName evidence="2">Uncharacterized protein</fullName>
    </submittedName>
</protein>
<evidence type="ECO:0000313" key="2">
    <source>
        <dbReference type="EMBL" id="KXN70095.1"/>
    </source>
</evidence>
<proteinExistence type="predicted"/>
<reference evidence="2 3" key="1">
    <citation type="journal article" date="2015" name="Genome Biol. Evol.">
        <title>Phylogenomic analyses indicate that early fungi evolved digesting cell walls of algal ancestors of land plants.</title>
        <authorList>
            <person name="Chang Y."/>
            <person name="Wang S."/>
            <person name="Sekimoto S."/>
            <person name="Aerts A.L."/>
            <person name="Choi C."/>
            <person name="Clum A."/>
            <person name="LaButti K.M."/>
            <person name="Lindquist E.A."/>
            <person name="Yee Ngan C."/>
            <person name="Ohm R.A."/>
            <person name="Salamov A.A."/>
            <person name="Grigoriev I.V."/>
            <person name="Spatafora J.W."/>
            <person name="Berbee M.L."/>
        </authorList>
    </citation>
    <scope>NUCLEOTIDE SEQUENCE [LARGE SCALE GENOMIC DNA]</scope>
    <source>
        <strain evidence="2 3">NRRL 28638</strain>
    </source>
</reference>
<sequence>MYRKLSDKRRKIEEEEEMGDSSESESEQEQEQETKKRILPIDARATNKWNERITKLMNIKVYDEMIFDIEKDREDDNNPLYFNIITDDMWRGYIDVGGLSVNRELKTLVAEVKKMYDKASKSLEYFVDTYVSPLSVGLKHELEVEIGINQERITSIPDFVVRSFESNMIVIVEDKT</sequence>
<dbReference type="AlphaFoldDB" id="A0A137P510"/>
<dbReference type="EMBL" id="KQ964512">
    <property type="protein sequence ID" value="KXN70095.1"/>
    <property type="molecule type" value="Genomic_DNA"/>
</dbReference>
<feature type="compositionally biased region" description="Acidic residues" evidence="1">
    <location>
        <begin position="14"/>
        <end position="31"/>
    </location>
</feature>
<dbReference type="Proteomes" id="UP000070444">
    <property type="component" value="Unassembled WGS sequence"/>
</dbReference>
<gene>
    <name evidence="2" type="ORF">CONCODRAFT_17856</name>
</gene>